<dbReference type="GO" id="GO:0016987">
    <property type="term" value="F:sigma factor activity"/>
    <property type="evidence" value="ECO:0007669"/>
    <property type="project" value="UniProtKB-KW"/>
</dbReference>
<evidence type="ECO:0000256" key="2">
    <source>
        <dbReference type="ARBA" id="ARBA00023015"/>
    </source>
</evidence>
<comment type="caution">
    <text evidence="9">The sequence shown here is derived from an EMBL/GenBank/DDBJ whole genome shotgun (WGS) entry which is preliminary data.</text>
</comment>
<feature type="compositionally biased region" description="Pro residues" evidence="6">
    <location>
        <begin position="173"/>
        <end position="200"/>
    </location>
</feature>
<dbReference type="InterPro" id="IPR013324">
    <property type="entry name" value="RNA_pol_sigma_r3/r4-like"/>
</dbReference>
<dbReference type="Gene3D" id="1.10.1740.10">
    <property type="match status" value="1"/>
</dbReference>
<dbReference type="InterPro" id="IPR039425">
    <property type="entry name" value="RNA_pol_sigma-70-like"/>
</dbReference>
<dbReference type="AlphaFoldDB" id="A0A3E0VUJ0"/>
<dbReference type="InterPro" id="IPR007627">
    <property type="entry name" value="RNA_pol_sigma70_r2"/>
</dbReference>
<dbReference type="InterPro" id="IPR014284">
    <property type="entry name" value="RNA_pol_sigma-70_dom"/>
</dbReference>
<gene>
    <name evidence="9" type="ORF">B7R21_09475</name>
</gene>
<dbReference type="GO" id="GO:0006352">
    <property type="term" value="P:DNA-templated transcription initiation"/>
    <property type="evidence" value="ECO:0007669"/>
    <property type="project" value="InterPro"/>
</dbReference>
<dbReference type="EMBL" id="NBXA01000020">
    <property type="protein sequence ID" value="RFA13058.1"/>
    <property type="molecule type" value="Genomic_DNA"/>
</dbReference>
<feature type="domain" description="RNA polymerase sigma-70 region 2" evidence="7">
    <location>
        <begin position="14"/>
        <end position="77"/>
    </location>
</feature>
<evidence type="ECO:0000256" key="4">
    <source>
        <dbReference type="ARBA" id="ARBA00023125"/>
    </source>
</evidence>
<accession>A0A3E0VUJ0</accession>
<keyword evidence="3" id="KW-0731">Sigma factor</keyword>
<evidence type="ECO:0008006" key="11">
    <source>
        <dbReference type="Google" id="ProtNLM"/>
    </source>
</evidence>
<evidence type="ECO:0000256" key="3">
    <source>
        <dbReference type="ARBA" id="ARBA00023082"/>
    </source>
</evidence>
<dbReference type="Pfam" id="PF08281">
    <property type="entry name" value="Sigma70_r4_2"/>
    <property type="match status" value="1"/>
</dbReference>
<evidence type="ECO:0000259" key="7">
    <source>
        <dbReference type="Pfam" id="PF04542"/>
    </source>
</evidence>
<keyword evidence="5" id="KW-0804">Transcription</keyword>
<evidence type="ECO:0000313" key="9">
    <source>
        <dbReference type="EMBL" id="RFA13058.1"/>
    </source>
</evidence>
<dbReference type="Gene3D" id="1.10.10.10">
    <property type="entry name" value="Winged helix-like DNA-binding domain superfamily/Winged helix DNA-binding domain"/>
    <property type="match status" value="1"/>
</dbReference>
<evidence type="ECO:0000256" key="1">
    <source>
        <dbReference type="ARBA" id="ARBA00010641"/>
    </source>
</evidence>
<dbReference type="RefSeq" id="WP_116282998.1">
    <property type="nucleotide sequence ID" value="NZ_NBXA01000020.1"/>
</dbReference>
<organism evidence="9 10">
    <name type="scientific">Subtercola boreus</name>
    <dbReference type="NCBI Taxonomy" id="120213"/>
    <lineage>
        <taxon>Bacteria</taxon>
        <taxon>Bacillati</taxon>
        <taxon>Actinomycetota</taxon>
        <taxon>Actinomycetes</taxon>
        <taxon>Micrococcales</taxon>
        <taxon>Microbacteriaceae</taxon>
        <taxon>Subtercola</taxon>
    </lineage>
</organism>
<reference evidence="9 10" key="1">
    <citation type="submission" date="2017-04" db="EMBL/GenBank/DDBJ databases">
        <title>Comparative genome analysis of Subtercola boreus.</title>
        <authorList>
            <person name="Cho Y.-J."/>
            <person name="Cho A."/>
            <person name="Kim O.-S."/>
            <person name="Lee J.-I."/>
        </authorList>
    </citation>
    <scope>NUCLEOTIDE SEQUENCE [LARGE SCALE GENOMIC DNA]</scope>
    <source>
        <strain evidence="9 10">P27444</strain>
    </source>
</reference>
<protein>
    <recommendedName>
        <fullName evidence="11">RNA polymerase sigma-70 region 2 domain-containing protein</fullName>
    </recommendedName>
</protein>
<dbReference type="InterPro" id="IPR013325">
    <property type="entry name" value="RNA_pol_sigma_r2"/>
</dbReference>
<evidence type="ECO:0000259" key="8">
    <source>
        <dbReference type="Pfam" id="PF08281"/>
    </source>
</evidence>
<proteinExistence type="inferred from homology"/>
<dbReference type="InterPro" id="IPR013249">
    <property type="entry name" value="RNA_pol_sigma70_r4_t2"/>
</dbReference>
<dbReference type="OrthoDB" id="4184921at2"/>
<sequence>MTTQPRVASFTATYRESYAEVLRFVRRRAHPLTVDDVVSETFTIAWSKWHAVPREPLPWLYNTARNVMLNASRSGARQRAVAVRLSGLADTLVGHDPDGFDNLERRIDLAAAFSALSVADQEVLALDAWEDLDAKAASTALGCSRATYSMRLTRARRRLAALLTEAPRTEPLPTEPLPTEPHLPEPPSVSTPHTLPPEPGAPLIHARPAR</sequence>
<dbReference type="PANTHER" id="PTHR43133">
    <property type="entry name" value="RNA POLYMERASE ECF-TYPE SIGMA FACTO"/>
    <property type="match status" value="1"/>
</dbReference>
<dbReference type="NCBIfam" id="TIGR02937">
    <property type="entry name" value="sigma70-ECF"/>
    <property type="match status" value="1"/>
</dbReference>
<keyword evidence="2" id="KW-0805">Transcription regulation</keyword>
<feature type="domain" description="RNA polymerase sigma factor 70 region 4 type 2" evidence="8">
    <location>
        <begin position="108"/>
        <end position="159"/>
    </location>
</feature>
<dbReference type="GO" id="GO:0003677">
    <property type="term" value="F:DNA binding"/>
    <property type="evidence" value="ECO:0007669"/>
    <property type="project" value="UniProtKB-KW"/>
</dbReference>
<feature type="compositionally biased region" description="Low complexity" evidence="6">
    <location>
        <begin position="163"/>
        <end position="172"/>
    </location>
</feature>
<evidence type="ECO:0000256" key="5">
    <source>
        <dbReference type="ARBA" id="ARBA00023163"/>
    </source>
</evidence>
<name>A0A3E0VUJ0_9MICO</name>
<dbReference type="SUPFAM" id="SSF88659">
    <property type="entry name" value="Sigma3 and sigma4 domains of RNA polymerase sigma factors"/>
    <property type="match status" value="1"/>
</dbReference>
<comment type="similarity">
    <text evidence="1">Belongs to the sigma-70 factor family. ECF subfamily.</text>
</comment>
<evidence type="ECO:0000313" key="10">
    <source>
        <dbReference type="Proteomes" id="UP000256709"/>
    </source>
</evidence>
<dbReference type="Pfam" id="PF04542">
    <property type="entry name" value="Sigma70_r2"/>
    <property type="match status" value="1"/>
</dbReference>
<dbReference type="Proteomes" id="UP000256709">
    <property type="component" value="Unassembled WGS sequence"/>
</dbReference>
<keyword evidence="4" id="KW-0238">DNA-binding</keyword>
<dbReference type="SUPFAM" id="SSF88946">
    <property type="entry name" value="Sigma2 domain of RNA polymerase sigma factors"/>
    <property type="match status" value="1"/>
</dbReference>
<dbReference type="PANTHER" id="PTHR43133:SF8">
    <property type="entry name" value="RNA POLYMERASE SIGMA FACTOR HI_1459-RELATED"/>
    <property type="match status" value="1"/>
</dbReference>
<feature type="region of interest" description="Disordered" evidence="6">
    <location>
        <begin position="163"/>
        <end position="210"/>
    </location>
</feature>
<dbReference type="InterPro" id="IPR036388">
    <property type="entry name" value="WH-like_DNA-bd_sf"/>
</dbReference>
<evidence type="ECO:0000256" key="6">
    <source>
        <dbReference type="SAM" id="MobiDB-lite"/>
    </source>
</evidence>